<dbReference type="SMART" id="SM00393">
    <property type="entry name" value="R3H"/>
    <property type="match status" value="1"/>
</dbReference>
<evidence type="ECO:0000313" key="3">
    <source>
        <dbReference type="EMBL" id="JAC60451.1"/>
    </source>
</evidence>
<accession>A0A061QPZ6</accession>
<dbReference type="InterPro" id="IPR036867">
    <property type="entry name" value="R3H_dom_sf"/>
</dbReference>
<feature type="domain" description="R3H" evidence="2">
    <location>
        <begin position="75"/>
        <end position="143"/>
    </location>
</feature>
<dbReference type="GO" id="GO:0003676">
    <property type="term" value="F:nucleic acid binding"/>
    <property type="evidence" value="ECO:0007669"/>
    <property type="project" value="UniProtKB-UniRule"/>
</dbReference>
<reference evidence="3" key="1">
    <citation type="submission" date="2014-05" db="EMBL/GenBank/DDBJ databases">
        <title>The transcriptome of the halophilic microalga Tetraselmis sp. GSL018 isolated from the Great Salt Lake, Utah.</title>
        <authorList>
            <person name="Jinkerson R.E."/>
            <person name="D'Adamo S."/>
            <person name="Posewitz M.C."/>
        </authorList>
    </citation>
    <scope>NUCLEOTIDE SEQUENCE</scope>
    <source>
        <strain evidence="3">GSL018</strain>
    </source>
</reference>
<dbReference type="Pfam" id="PF01424">
    <property type="entry name" value="R3H"/>
    <property type="match status" value="1"/>
</dbReference>
<organism evidence="3">
    <name type="scientific">Tetraselmis sp. GSL018</name>
    <dbReference type="NCBI Taxonomy" id="582737"/>
    <lineage>
        <taxon>Eukaryota</taxon>
        <taxon>Viridiplantae</taxon>
        <taxon>Chlorophyta</taxon>
        <taxon>core chlorophytes</taxon>
        <taxon>Chlorodendrophyceae</taxon>
        <taxon>Chlorodendrales</taxon>
        <taxon>Chlorodendraceae</taxon>
        <taxon>Tetraselmis</taxon>
    </lineage>
</organism>
<protein>
    <recommendedName>
        <fullName evidence="2">R3H domain-containing protein</fullName>
    </recommendedName>
</protein>
<dbReference type="InterPro" id="IPR001374">
    <property type="entry name" value="R3H_dom"/>
</dbReference>
<sequence>MVRKHKETPVYVPPHRKHDNTRSRSRQSEELQGTSRIQLDLDVGCCESHNLDTCPFDTLPAEGSVQRFSVVLPRLWREDDAQELLEWFSNIETPEGMNPSLSLPSTLSKDERKVWHKLAERLRLRSESHGFGEERHITIYLCQRSNQQAPAPTLTREAKQVWAWCQEEGGRFWDFSQGEVEAMLASPSGLPGELRKLCADRQRADDLLRRLKCGDEEGAAAALSSARGDGEESLRRAVWCIRKGMAGVAGTLARMPGVLTQKDRNRLDPFDVAEDSAVAEILCEIRRTQQ</sequence>
<gene>
    <name evidence="3" type="ORF">TSPGSL018_28943</name>
</gene>
<name>A0A061QPZ6_9CHLO</name>
<feature type="compositionally biased region" description="Basic and acidic residues" evidence="1">
    <location>
        <begin position="20"/>
        <end position="29"/>
    </location>
</feature>
<dbReference type="Gene3D" id="3.30.1370.50">
    <property type="entry name" value="R3H-like domain"/>
    <property type="match status" value="1"/>
</dbReference>
<dbReference type="EMBL" id="GBEZ01026790">
    <property type="protein sequence ID" value="JAC60451.1"/>
    <property type="molecule type" value="Transcribed_RNA"/>
</dbReference>
<feature type="region of interest" description="Disordered" evidence="1">
    <location>
        <begin position="1"/>
        <end position="33"/>
    </location>
</feature>
<dbReference type="AlphaFoldDB" id="A0A061QPZ6"/>
<evidence type="ECO:0000256" key="1">
    <source>
        <dbReference type="SAM" id="MobiDB-lite"/>
    </source>
</evidence>
<proteinExistence type="predicted"/>
<dbReference type="PROSITE" id="PS51061">
    <property type="entry name" value="R3H"/>
    <property type="match status" value="1"/>
</dbReference>
<evidence type="ECO:0000259" key="2">
    <source>
        <dbReference type="PROSITE" id="PS51061"/>
    </source>
</evidence>
<dbReference type="SUPFAM" id="SSF82708">
    <property type="entry name" value="R3H domain"/>
    <property type="match status" value="1"/>
</dbReference>